<evidence type="ECO:0000256" key="2">
    <source>
        <dbReference type="ARBA" id="ARBA00022553"/>
    </source>
</evidence>
<feature type="binding site" evidence="6">
    <location>
        <position position="244"/>
    </location>
    <ligand>
        <name>Mg(2+)</name>
        <dbReference type="ChEBI" id="CHEBI:18420"/>
    </ligand>
</feature>
<dbReference type="GO" id="GO:0008966">
    <property type="term" value="F:phosphoglucosamine mutase activity"/>
    <property type="evidence" value="ECO:0007669"/>
    <property type="project" value="UniProtKB-UniRule"/>
</dbReference>
<sequence length="448" mass="47447">MSRRYFGTDGIRGTVGEYPITPDFMLKLGWATGRVLARQGRTKVLIGKDTRISGYLFESALEAGLSAAGVDVSLLGPMPTPGIAYLTRTFRADAGIVISASHNPFADNGIKFFSAEGTKLDDAIEARIEAELDEPLTTVAAAELGKAVRINDAPGRYIEFCKSTIPDRLSLHGMKVVLDCAHGATYHIAPSVFRELGAEVSLIGAEPDGLNINREVGSTHPAALRAAVIQRGADLGIAFDGDGDRVLLVDADGREVDGDDILYLIAKDRHERGELGGGVVGTLMTNFGLELAFARLGIPFERAKVGDRYVMERLAANAWQLGGESSGHIVCGHVQTTGDGIVAALQAVAIMVREGQPLARLLAGLEKVPQALVNVRLAPGSDAKSLMAAPALQEAVAAVEAELGDEGRVLLRPSGTEPLIRVMVEGRAHFDVEALAERIAADVRAQMA</sequence>
<comment type="PTM">
    <text evidence="6">Activated by phosphorylation.</text>
</comment>
<dbReference type="InterPro" id="IPR006352">
    <property type="entry name" value="GlmM_bact"/>
</dbReference>
<dbReference type="CDD" id="cd05802">
    <property type="entry name" value="GlmM"/>
    <property type="match status" value="1"/>
</dbReference>
<dbReference type="SUPFAM" id="SSF53738">
    <property type="entry name" value="Phosphoglucomutase, first 3 domains"/>
    <property type="match status" value="3"/>
</dbReference>
<keyword evidence="2 6" id="KW-0597">Phosphoprotein</keyword>
<evidence type="ECO:0000313" key="14">
    <source>
        <dbReference type="Proteomes" id="UP000651738"/>
    </source>
</evidence>
<proteinExistence type="inferred from homology"/>
<dbReference type="Gene3D" id="3.30.310.50">
    <property type="entry name" value="Alpha-D-phosphohexomutase, C-terminal domain"/>
    <property type="match status" value="1"/>
</dbReference>
<comment type="cofactor">
    <cofactor evidence="6">
        <name>Mg(2+)</name>
        <dbReference type="ChEBI" id="CHEBI:18420"/>
    </cofactor>
    <text evidence="6">Binds 1 Mg(2+) ion per subunit.</text>
</comment>
<dbReference type="AlphaFoldDB" id="A0ABD4L3H8"/>
<name>A0ABD4L3H8_9GAMM</name>
<feature type="domain" description="Alpha-D-phosphohexomutase alpha/beta/alpha" evidence="12">
    <location>
        <begin position="257"/>
        <end position="364"/>
    </location>
</feature>
<dbReference type="RefSeq" id="WP_198058122.1">
    <property type="nucleotide sequence ID" value="NZ_JAEDAF010000012.1"/>
</dbReference>
<dbReference type="GO" id="GO:0000287">
    <property type="term" value="F:magnesium ion binding"/>
    <property type="evidence" value="ECO:0007669"/>
    <property type="project" value="UniProtKB-UniRule"/>
</dbReference>
<dbReference type="PROSITE" id="PS00710">
    <property type="entry name" value="PGM_PMM"/>
    <property type="match status" value="1"/>
</dbReference>
<comment type="function">
    <text evidence="6 8">Catalyzes the conversion of glucosamine-6-phosphate to glucosamine-1-phosphate.</text>
</comment>
<evidence type="ECO:0000256" key="1">
    <source>
        <dbReference type="ARBA" id="ARBA00010231"/>
    </source>
</evidence>
<feature type="domain" description="Alpha-D-phosphohexomutase alpha/beta/alpha" evidence="11">
    <location>
        <begin position="156"/>
        <end position="253"/>
    </location>
</feature>
<dbReference type="InterPro" id="IPR005843">
    <property type="entry name" value="A-D-PHexomutase_C"/>
</dbReference>
<dbReference type="InterPro" id="IPR005845">
    <property type="entry name" value="A-D-PHexomutase_a/b/a-II"/>
</dbReference>
<evidence type="ECO:0000256" key="3">
    <source>
        <dbReference type="ARBA" id="ARBA00022723"/>
    </source>
</evidence>
<dbReference type="InterPro" id="IPR016055">
    <property type="entry name" value="A-D-PHexomutase_a/b/a-I/II/III"/>
</dbReference>
<reference evidence="13 14" key="1">
    <citation type="submission" date="2020-12" db="EMBL/GenBank/DDBJ databases">
        <title>Draft genome sequence of Halomonas pacifica strain CARE-V15.</title>
        <authorList>
            <person name="Vignesh N."/>
            <person name="Thabitha A."/>
            <person name="Saravanan R."/>
            <person name="Manigandan V."/>
        </authorList>
    </citation>
    <scope>NUCLEOTIDE SEQUENCE [LARGE SCALE GENOMIC DNA]</scope>
    <source>
        <strain evidence="13 14">CARE-V15</strain>
    </source>
</reference>
<dbReference type="GO" id="GO:0009252">
    <property type="term" value="P:peptidoglycan biosynthetic process"/>
    <property type="evidence" value="ECO:0007669"/>
    <property type="project" value="UniProtKB-ARBA"/>
</dbReference>
<comment type="similarity">
    <text evidence="1 6 7">Belongs to the phosphohexose mutase family.</text>
</comment>
<dbReference type="InterPro" id="IPR036900">
    <property type="entry name" value="A-D-PHexomutase_C_sf"/>
</dbReference>
<evidence type="ECO:0000256" key="4">
    <source>
        <dbReference type="ARBA" id="ARBA00022842"/>
    </source>
</evidence>
<dbReference type="InterPro" id="IPR005846">
    <property type="entry name" value="A-D-PHexomutase_a/b/a-III"/>
</dbReference>
<dbReference type="InterPro" id="IPR005841">
    <property type="entry name" value="Alpha-D-phosphohexomutase_SF"/>
</dbReference>
<gene>
    <name evidence="6 13" type="primary">glmM</name>
    <name evidence="13" type="ORF">I7V36_13490</name>
</gene>
<feature type="binding site" description="via phosphate group" evidence="6">
    <location>
        <position position="101"/>
    </location>
    <ligand>
        <name>Mg(2+)</name>
        <dbReference type="ChEBI" id="CHEBI:18420"/>
    </ligand>
</feature>
<dbReference type="Proteomes" id="UP000651738">
    <property type="component" value="Unassembled WGS sequence"/>
</dbReference>
<dbReference type="PANTHER" id="PTHR42946">
    <property type="entry name" value="PHOSPHOHEXOSE MUTASE"/>
    <property type="match status" value="1"/>
</dbReference>
<dbReference type="EMBL" id="JAEDAF010000012">
    <property type="protein sequence ID" value="MBH8581113.1"/>
    <property type="molecule type" value="Genomic_DNA"/>
</dbReference>
<evidence type="ECO:0000256" key="7">
    <source>
        <dbReference type="RuleBase" id="RU004326"/>
    </source>
</evidence>
<feature type="binding site" evidence="6">
    <location>
        <position position="242"/>
    </location>
    <ligand>
        <name>Mg(2+)</name>
        <dbReference type="ChEBI" id="CHEBI:18420"/>
    </ligand>
</feature>
<dbReference type="Gene3D" id="3.40.120.10">
    <property type="entry name" value="Alpha-D-Glucose-1,6-Bisphosphate, subunit A, domain 3"/>
    <property type="match status" value="3"/>
</dbReference>
<dbReference type="Pfam" id="PF02879">
    <property type="entry name" value="PGM_PMM_II"/>
    <property type="match status" value="1"/>
</dbReference>
<evidence type="ECO:0000259" key="12">
    <source>
        <dbReference type="Pfam" id="PF02880"/>
    </source>
</evidence>
<evidence type="ECO:0000259" key="11">
    <source>
        <dbReference type="Pfam" id="PF02879"/>
    </source>
</evidence>
<feature type="domain" description="Alpha-D-phosphohexomutase C-terminal" evidence="9">
    <location>
        <begin position="372"/>
        <end position="441"/>
    </location>
</feature>
<protein>
    <recommendedName>
        <fullName evidence="6 8">Phosphoglucosamine mutase</fullName>
        <ecNumber evidence="6 8">5.4.2.10</ecNumber>
    </recommendedName>
</protein>
<dbReference type="InterPro" id="IPR005844">
    <property type="entry name" value="A-D-PHexomutase_a/b/a-I"/>
</dbReference>
<comment type="caution">
    <text evidence="13">The sequence shown here is derived from an EMBL/GenBank/DDBJ whole genome shotgun (WGS) entry which is preliminary data.</text>
</comment>
<dbReference type="FunFam" id="3.40.120.10:FF:000001">
    <property type="entry name" value="Phosphoglucosamine mutase"/>
    <property type="match status" value="1"/>
</dbReference>
<organism evidence="13 14">
    <name type="scientific">Bisbaumannia pacifica</name>
    <dbReference type="NCBI Taxonomy" id="77098"/>
    <lineage>
        <taxon>Bacteria</taxon>
        <taxon>Pseudomonadati</taxon>
        <taxon>Pseudomonadota</taxon>
        <taxon>Gammaproteobacteria</taxon>
        <taxon>Oceanospirillales</taxon>
        <taxon>Halomonadaceae</taxon>
        <taxon>Bisbaumannia</taxon>
    </lineage>
</organism>
<dbReference type="NCBIfam" id="NF008139">
    <property type="entry name" value="PRK10887.1"/>
    <property type="match status" value="1"/>
</dbReference>
<evidence type="ECO:0000256" key="5">
    <source>
        <dbReference type="ARBA" id="ARBA00023235"/>
    </source>
</evidence>
<feature type="binding site" evidence="6">
    <location>
        <position position="240"/>
    </location>
    <ligand>
        <name>Mg(2+)</name>
        <dbReference type="ChEBI" id="CHEBI:18420"/>
    </ligand>
</feature>
<dbReference type="PRINTS" id="PR00509">
    <property type="entry name" value="PGMPMM"/>
</dbReference>
<accession>A0ABD4L3H8</accession>
<evidence type="ECO:0000256" key="8">
    <source>
        <dbReference type="RuleBase" id="RU004327"/>
    </source>
</evidence>
<evidence type="ECO:0000313" key="13">
    <source>
        <dbReference type="EMBL" id="MBH8581113.1"/>
    </source>
</evidence>
<dbReference type="NCBIfam" id="TIGR01455">
    <property type="entry name" value="glmM"/>
    <property type="match status" value="1"/>
</dbReference>
<dbReference type="InterPro" id="IPR050060">
    <property type="entry name" value="Phosphoglucosamine_mutase"/>
</dbReference>
<keyword evidence="4 6" id="KW-0460">Magnesium</keyword>
<dbReference type="EC" id="5.4.2.10" evidence="6 8"/>
<dbReference type="Pfam" id="PF02880">
    <property type="entry name" value="PGM_PMM_III"/>
    <property type="match status" value="1"/>
</dbReference>
<dbReference type="FunFam" id="3.40.120.10:FF:000003">
    <property type="entry name" value="Phosphoglucosamine mutase"/>
    <property type="match status" value="1"/>
</dbReference>
<evidence type="ECO:0000259" key="9">
    <source>
        <dbReference type="Pfam" id="PF00408"/>
    </source>
</evidence>
<dbReference type="Pfam" id="PF02878">
    <property type="entry name" value="PGM_PMM_I"/>
    <property type="match status" value="1"/>
</dbReference>
<dbReference type="InterPro" id="IPR016066">
    <property type="entry name" value="A-D-PHexomutase_CS"/>
</dbReference>
<dbReference type="FunFam" id="3.30.310.50:FF:000001">
    <property type="entry name" value="Phosphoglucosamine mutase"/>
    <property type="match status" value="1"/>
</dbReference>
<feature type="modified residue" description="Phosphoserine" evidence="6">
    <location>
        <position position="101"/>
    </location>
</feature>
<feature type="active site" description="Phosphoserine intermediate" evidence="6">
    <location>
        <position position="101"/>
    </location>
</feature>
<evidence type="ECO:0000256" key="6">
    <source>
        <dbReference type="HAMAP-Rule" id="MF_01554"/>
    </source>
</evidence>
<evidence type="ECO:0000259" key="10">
    <source>
        <dbReference type="Pfam" id="PF02878"/>
    </source>
</evidence>
<dbReference type="PANTHER" id="PTHR42946:SF1">
    <property type="entry name" value="PHOSPHOGLUCOMUTASE (ALPHA-D-GLUCOSE-1,6-BISPHOSPHATE-DEPENDENT)"/>
    <property type="match status" value="1"/>
</dbReference>
<keyword evidence="3 6" id="KW-0479">Metal-binding</keyword>
<feature type="domain" description="Alpha-D-phosphohexomutase alpha/beta/alpha" evidence="10">
    <location>
        <begin position="3"/>
        <end position="134"/>
    </location>
</feature>
<keyword evidence="5 6" id="KW-0413">Isomerase</keyword>
<dbReference type="Pfam" id="PF00408">
    <property type="entry name" value="PGM_PMM_IV"/>
    <property type="match status" value="1"/>
</dbReference>
<dbReference type="HAMAP" id="MF_01554_B">
    <property type="entry name" value="GlmM_B"/>
    <property type="match status" value="1"/>
</dbReference>
<comment type="catalytic activity">
    <reaction evidence="6 8">
        <text>alpha-D-glucosamine 1-phosphate = D-glucosamine 6-phosphate</text>
        <dbReference type="Rhea" id="RHEA:23424"/>
        <dbReference type="ChEBI" id="CHEBI:58516"/>
        <dbReference type="ChEBI" id="CHEBI:58725"/>
        <dbReference type="EC" id="5.4.2.10"/>
    </reaction>
</comment>
<dbReference type="SUPFAM" id="SSF55957">
    <property type="entry name" value="Phosphoglucomutase, C-terminal domain"/>
    <property type="match status" value="1"/>
</dbReference>